<keyword evidence="1" id="KW-1133">Transmembrane helix</keyword>
<dbReference type="EMBL" id="CAOQHR010000001">
    <property type="protein sequence ID" value="CAI6267615.1"/>
    <property type="molecule type" value="Genomic_DNA"/>
</dbReference>
<gene>
    <name evidence="3" type="ORF">PDIGIT_LOCUS1598</name>
</gene>
<dbReference type="Proteomes" id="UP001152607">
    <property type="component" value="Unassembled WGS sequence"/>
</dbReference>
<keyword evidence="1" id="KW-0472">Membrane</keyword>
<dbReference type="OrthoDB" id="3943216at2759"/>
<feature type="domain" description="Apple" evidence="2">
    <location>
        <begin position="27"/>
        <end position="105"/>
    </location>
</feature>
<dbReference type="Pfam" id="PF00024">
    <property type="entry name" value="PAN_1"/>
    <property type="match status" value="1"/>
</dbReference>
<evidence type="ECO:0000313" key="4">
    <source>
        <dbReference type="Proteomes" id="UP001152607"/>
    </source>
</evidence>
<dbReference type="InterPro" id="IPR003609">
    <property type="entry name" value="Pan_app"/>
</dbReference>
<dbReference type="Gene3D" id="3.50.4.10">
    <property type="entry name" value="Hepatocyte Growth Factor"/>
    <property type="match status" value="1"/>
</dbReference>
<evidence type="ECO:0000313" key="3">
    <source>
        <dbReference type="EMBL" id="CAI6267615.1"/>
    </source>
</evidence>
<proteinExistence type="predicted"/>
<accession>A0A9W4XEA6</accession>
<feature type="domain" description="Apple" evidence="2">
    <location>
        <begin position="237"/>
        <end position="315"/>
    </location>
</feature>
<reference evidence="3" key="1">
    <citation type="submission" date="2023-01" db="EMBL/GenBank/DDBJ databases">
        <authorList>
            <person name="Van Ghelder C."/>
            <person name="Rancurel C."/>
        </authorList>
    </citation>
    <scope>NUCLEOTIDE SEQUENCE</scope>
    <source>
        <strain evidence="3">CNCM I-4278</strain>
    </source>
</reference>
<evidence type="ECO:0000256" key="1">
    <source>
        <dbReference type="SAM" id="Phobius"/>
    </source>
</evidence>
<name>A0A9W4XEA6_9PLEO</name>
<dbReference type="SMART" id="SM00473">
    <property type="entry name" value="PAN_AP"/>
    <property type="match status" value="2"/>
</dbReference>
<keyword evidence="1" id="KW-0812">Transmembrane</keyword>
<evidence type="ECO:0000259" key="2">
    <source>
        <dbReference type="SMART" id="SM00473"/>
    </source>
</evidence>
<dbReference type="AlphaFoldDB" id="A0A9W4XEA6"/>
<sequence length="367" mass="40986">MNETVTRYFPRNSSPEDCTNGTIITSLQGLNYTQYCNSDIVAHDRDNSEMATLQECIDTCTQHGPACLGVVWIFVYKKCYLKDTSVTKSDLVSHVSGISALASEKQYEQRRADFACPYPNMSLQKSRLGMDLKIFCGSIFRFHGVGILDKVHVKSLDECMERCSSSHPLCARFIYGADLVGLGWLNCWLAKSGGDDLLVPWTRTMAHSGITVINVLDKPNWKNDSVQVDSSGRSFKISRDDFRDLNNSKVPFLAAYHEKTVQSCMDRCSEVENACIAATFDSGLQQGFLNCYLFRNLPPPHSRDPDHTFFYLQSRSDQYQPPPIQVRAHLNGGQISSAVLGGLFVLGIILGGVWHLKSKRKSKLKAG</sequence>
<protein>
    <recommendedName>
        <fullName evidence="2">Apple domain-containing protein</fullName>
    </recommendedName>
</protein>
<organism evidence="3 4">
    <name type="scientific">Periconia digitata</name>
    <dbReference type="NCBI Taxonomy" id="1303443"/>
    <lineage>
        <taxon>Eukaryota</taxon>
        <taxon>Fungi</taxon>
        <taxon>Dikarya</taxon>
        <taxon>Ascomycota</taxon>
        <taxon>Pezizomycotina</taxon>
        <taxon>Dothideomycetes</taxon>
        <taxon>Pleosporomycetidae</taxon>
        <taxon>Pleosporales</taxon>
        <taxon>Massarineae</taxon>
        <taxon>Periconiaceae</taxon>
        <taxon>Periconia</taxon>
    </lineage>
</organism>
<comment type="caution">
    <text evidence="3">The sequence shown here is derived from an EMBL/GenBank/DDBJ whole genome shotgun (WGS) entry which is preliminary data.</text>
</comment>
<keyword evidence="4" id="KW-1185">Reference proteome</keyword>
<feature type="transmembrane region" description="Helical" evidence="1">
    <location>
        <begin position="335"/>
        <end position="356"/>
    </location>
</feature>